<dbReference type="STRING" id="1314773.A0A3N2PQU1"/>
<dbReference type="GeneID" id="39576730"/>
<dbReference type="Proteomes" id="UP000272025">
    <property type="component" value="Unassembled WGS sequence"/>
</dbReference>
<keyword evidence="3" id="KW-1185">Reference proteome</keyword>
<gene>
    <name evidence="2" type="ORF">SODALDRAFT_280706</name>
</gene>
<protein>
    <submittedName>
        <fullName evidence="2">Uncharacterized protein</fullName>
    </submittedName>
</protein>
<organism evidence="2 3">
    <name type="scientific">Sodiomyces alkalinus (strain CBS 110278 / VKM F-3762 / F11)</name>
    <name type="common">Alkaliphilic filamentous fungus</name>
    <dbReference type="NCBI Taxonomy" id="1314773"/>
    <lineage>
        <taxon>Eukaryota</taxon>
        <taxon>Fungi</taxon>
        <taxon>Dikarya</taxon>
        <taxon>Ascomycota</taxon>
        <taxon>Pezizomycotina</taxon>
        <taxon>Sordariomycetes</taxon>
        <taxon>Hypocreomycetidae</taxon>
        <taxon>Glomerellales</taxon>
        <taxon>Plectosphaerellaceae</taxon>
        <taxon>Sodiomyces</taxon>
    </lineage>
</organism>
<evidence type="ECO:0000313" key="3">
    <source>
        <dbReference type="Proteomes" id="UP000272025"/>
    </source>
</evidence>
<feature type="compositionally biased region" description="Gly residues" evidence="1">
    <location>
        <begin position="212"/>
        <end position="222"/>
    </location>
</feature>
<accession>A0A3N2PQU1</accession>
<evidence type="ECO:0000313" key="2">
    <source>
        <dbReference type="EMBL" id="ROT36824.1"/>
    </source>
</evidence>
<dbReference type="EMBL" id="ML119058">
    <property type="protein sequence ID" value="ROT36824.1"/>
    <property type="molecule type" value="Genomic_DNA"/>
</dbReference>
<sequence>MLTFGATRPSPETLHISLDVTTNGRMPLPPYDPESPTHIFNITIFLSSYVTGRNFTITNGTATENNATLGDIMRQQPGSTVKHINWVWPDCLVGDGQPESSDSDRGIYNISIRQNFRLNDQDHYTIFDVPIQVTNRIDEDDGRPDCDALGNPLLSPEEVDVEGANAVGVLFAPGDSTEIEVIAGADGEGEGEDREDGQDGEDGEDGEDGFGQRPGAGPDDGLGSGAGVLSWWGGATWLCLFSGVYSFVL</sequence>
<evidence type="ECO:0000256" key="1">
    <source>
        <dbReference type="SAM" id="MobiDB-lite"/>
    </source>
</evidence>
<name>A0A3N2PQU1_SODAK</name>
<feature type="compositionally biased region" description="Acidic residues" evidence="1">
    <location>
        <begin position="187"/>
        <end position="208"/>
    </location>
</feature>
<reference evidence="2 3" key="1">
    <citation type="journal article" date="2018" name="Mol. Ecol.">
        <title>The obligate alkalophilic soda-lake fungus Sodiomyces alkalinus has shifted to a protein diet.</title>
        <authorList>
            <person name="Grum-Grzhimaylo A.A."/>
            <person name="Falkoski D.L."/>
            <person name="van den Heuvel J."/>
            <person name="Valero-Jimenez C.A."/>
            <person name="Min B."/>
            <person name="Choi I.G."/>
            <person name="Lipzen A."/>
            <person name="Daum C.G."/>
            <person name="Aanen D.K."/>
            <person name="Tsang A."/>
            <person name="Henrissat B."/>
            <person name="Bilanenko E.N."/>
            <person name="de Vries R.P."/>
            <person name="van Kan J.A.L."/>
            <person name="Grigoriev I.V."/>
            <person name="Debets A.J.M."/>
        </authorList>
    </citation>
    <scope>NUCLEOTIDE SEQUENCE [LARGE SCALE GENOMIC DNA]</scope>
    <source>
        <strain evidence="2 3">F11</strain>
    </source>
</reference>
<dbReference type="OrthoDB" id="3267335at2759"/>
<feature type="region of interest" description="Disordered" evidence="1">
    <location>
        <begin position="184"/>
        <end position="222"/>
    </location>
</feature>
<dbReference type="RefSeq" id="XP_028464630.1">
    <property type="nucleotide sequence ID" value="XM_028608252.1"/>
</dbReference>
<proteinExistence type="predicted"/>
<dbReference type="AlphaFoldDB" id="A0A3N2PQU1"/>